<feature type="domain" description="Helicase C-terminal" evidence="4">
    <location>
        <begin position="552"/>
        <end position="719"/>
    </location>
</feature>
<organism evidence="5 6">
    <name type="scientific">Gulosibacter macacae</name>
    <dbReference type="NCBI Taxonomy" id="2488791"/>
    <lineage>
        <taxon>Bacteria</taxon>
        <taxon>Bacillati</taxon>
        <taxon>Actinomycetota</taxon>
        <taxon>Actinomycetes</taxon>
        <taxon>Micrococcales</taxon>
        <taxon>Microbacteriaceae</taxon>
        <taxon>Gulosibacter</taxon>
    </lineage>
</organism>
<dbReference type="Pfam" id="PF00176">
    <property type="entry name" value="SNF2-rel_dom"/>
    <property type="match status" value="1"/>
</dbReference>
<dbReference type="SUPFAM" id="SSF52540">
    <property type="entry name" value="P-loop containing nucleoside triphosphate hydrolases"/>
    <property type="match status" value="2"/>
</dbReference>
<proteinExistence type="predicted"/>
<dbReference type="InterPro" id="IPR038718">
    <property type="entry name" value="SNF2-like_sf"/>
</dbReference>
<name>A0A3P3W192_9MICO</name>
<feature type="domain" description="Helicase ATP-binding" evidence="3">
    <location>
        <begin position="241"/>
        <end position="402"/>
    </location>
</feature>
<dbReference type="OrthoDB" id="9760715at2"/>
<dbReference type="GO" id="GO:0005524">
    <property type="term" value="F:ATP binding"/>
    <property type="evidence" value="ECO:0007669"/>
    <property type="project" value="InterPro"/>
</dbReference>
<dbReference type="AlphaFoldDB" id="A0A3P3W192"/>
<keyword evidence="5" id="KW-0547">Nucleotide-binding</keyword>
<comment type="caution">
    <text evidence="5">The sequence shown here is derived from an EMBL/GenBank/DDBJ whole genome shotgun (WGS) entry which is preliminary data.</text>
</comment>
<dbReference type="SMART" id="SM00490">
    <property type="entry name" value="HELICc"/>
    <property type="match status" value="1"/>
</dbReference>
<dbReference type="InterPro" id="IPR014001">
    <property type="entry name" value="Helicase_ATP-bd"/>
</dbReference>
<dbReference type="GO" id="GO:0031297">
    <property type="term" value="P:replication fork processing"/>
    <property type="evidence" value="ECO:0007669"/>
    <property type="project" value="TreeGrafter"/>
</dbReference>
<evidence type="ECO:0000256" key="1">
    <source>
        <dbReference type="ARBA" id="ARBA00022801"/>
    </source>
</evidence>
<dbReference type="InterPro" id="IPR000330">
    <property type="entry name" value="SNF2_N"/>
</dbReference>
<dbReference type="PANTHER" id="PTHR45766:SF6">
    <property type="entry name" value="SWI_SNF-RELATED MATRIX-ASSOCIATED ACTIN-DEPENDENT REGULATOR OF CHROMATIN SUBFAMILY A-LIKE PROTEIN 1"/>
    <property type="match status" value="1"/>
</dbReference>
<dbReference type="GO" id="GO:0006281">
    <property type="term" value="P:DNA repair"/>
    <property type="evidence" value="ECO:0007669"/>
    <property type="project" value="TreeGrafter"/>
</dbReference>
<dbReference type="Proteomes" id="UP000274391">
    <property type="component" value="Unassembled WGS sequence"/>
</dbReference>
<keyword evidence="1" id="KW-0378">Hydrolase</keyword>
<sequence>MASKKRSRVQHHQGHRKRAAVDNTGVIPQLAKAAREVEAAAVRGRISPANRTKFQVVALLMREERARLKTSADVSDSERNESMKRLDGLAAILAKTAARDTSLIDLLKAEAPTTPQARALRKQMLFAGGVDMVVDDEPTPEPEPIVAKLPEAIRERQVLPTSVKTRVRSSPFLAPKLENLRPHIPHYSRLHDWELLGPILKAFETGAGGGAASMELPQPPRFDRVAPAGRELMPHQAALVESVRQGHRQFLLADEPGLGKTAQSVLAASVADAYPLLCVVPNVVKTNWAQEVERWTPGRRATVISGDGEDVDAFADVFIVNYEILDRHIGWLRRIGFRGMVVDEAHFIKNLQSQRSRLVMELANSIRAHVPGDEPLLMALTGTPLINDVEDFRAIWQFLGWVEASGNESGVEFRPSQELLDRLDATGLVPSDPGFLAAARRAVIDMGIVRRRKIDVATSLPSKRIIDMPIELDTEEGASIRRAEQLLVARLLARYDRMLAAADLAPGTIDLARIRMLARHEVEESKASSSGDSIFKMLHRIGVAKSQLAAEYAAQLAHSVGKVVYFAKHVEAMDRAEATFAAEGVRSVSIRGDQSTAARDRAIEAFQTDPEVQVIVCSLMAAGVGINLQVASDVVLAELSWTAAEQTQAIDRVHRIGQEAPVTAWRILASQTIDGHVAELIDSKQGLAARALEGTDAGEQLSDDIQVEALVQLVLEGLQKRR</sequence>
<evidence type="ECO:0000259" key="3">
    <source>
        <dbReference type="PROSITE" id="PS51192"/>
    </source>
</evidence>
<evidence type="ECO:0000313" key="6">
    <source>
        <dbReference type="Proteomes" id="UP000274391"/>
    </source>
</evidence>
<feature type="compositionally biased region" description="Basic residues" evidence="2">
    <location>
        <begin position="1"/>
        <end position="18"/>
    </location>
</feature>
<evidence type="ECO:0000259" key="4">
    <source>
        <dbReference type="PROSITE" id="PS51194"/>
    </source>
</evidence>
<dbReference type="RefSeq" id="WP_124968929.1">
    <property type="nucleotide sequence ID" value="NZ_RQVS01000001.1"/>
</dbReference>
<dbReference type="Pfam" id="PF00271">
    <property type="entry name" value="Helicase_C"/>
    <property type="match status" value="1"/>
</dbReference>
<protein>
    <submittedName>
        <fullName evidence="5">DEAD/DEAH box helicase</fullName>
    </submittedName>
</protein>
<evidence type="ECO:0000256" key="2">
    <source>
        <dbReference type="SAM" id="MobiDB-lite"/>
    </source>
</evidence>
<evidence type="ECO:0000313" key="5">
    <source>
        <dbReference type="EMBL" id="RRJ88740.1"/>
    </source>
</evidence>
<dbReference type="InterPro" id="IPR049730">
    <property type="entry name" value="SNF2/RAD54-like_C"/>
</dbReference>
<dbReference type="SMART" id="SM00487">
    <property type="entry name" value="DEXDc"/>
    <property type="match status" value="1"/>
</dbReference>
<gene>
    <name evidence="5" type="ORF">EG850_00930</name>
</gene>
<keyword evidence="5" id="KW-0067">ATP-binding</keyword>
<dbReference type="PANTHER" id="PTHR45766">
    <property type="entry name" value="DNA ANNEALING HELICASE AND ENDONUCLEASE ZRANB3 FAMILY MEMBER"/>
    <property type="match status" value="1"/>
</dbReference>
<dbReference type="PROSITE" id="PS51192">
    <property type="entry name" value="HELICASE_ATP_BIND_1"/>
    <property type="match status" value="1"/>
</dbReference>
<dbReference type="InterPro" id="IPR027417">
    <property type="entry name" value="P-loop_NTPase"/>
</dbReference>
<feature type="region of interest" description="Disordered" evidence="2">
    <location>
        <begin position="1"/>
        <end position="25"/>
    </location>
</feature>
<dbReference type="Gene3D" id="3.40.50.300">
    <property type="entry name" value="P-loop containing nucleotide triphosphate hydrolases"/>
    <property type="match status" value="1"/>
</dbReference>
<keyword evidence="5" id="KW-0347">Helicase</keyword>
<keyword evidence="6" id="KW-1185">Reference proteome</keyword>
<dbReference type="GO" id="GO:0016787">
    <property type="term" value="F:hydrolase activity"/>
    <property type="evidence" value="ECO:0007669"/>
    <property type="project" value="UniProtKB-KW"/>
</dbReference>
<dbReference type="InterPro" id="IPR001650">
    <property type="entry name" value="Helicase_C-like"/>
</dbReference>
<dbReference type="GO" id="GO:0004386">
    <property type="term" value="F:helicase activity"/>
    <property type="evidence" value="ECO:0007669"/>
    <property type="project" value="UniProtKB-KW"/>
</dbReference>
<dbReference type="PROSITE" id="PS51194">
    <property type="entry name" value="HELICASE_CTER"/>
    <property type="match status" value="1"/>
</dbReference>
<reference evidence="5 6" key="1">
    <citation type="submission" date="2018-11" db="EMBL/GenBank/DDBJ databases">
        <title>YIM 102482-1 draft genome.</title>
        <authorList>
            <person name="Li G."/>
            <person name="Jiang Y."/>
        </authorList>
    </citation>
    <scope>NUCLEOTIDE SEQUENCE [LARGE SCALE GENOMIC DNA]</scope>
    <source>
        <strain evidence="5 6">YIM 102482-1</strain>
    </source>
</reference>
<dbReference type="EMBL" id="RQVS01000001">
    <property type="protein sequence ID" value="RRJ88740.1"/>
    <property type="molecule type" value="Genomic_DNA"/>
</dbReference>
<accession>A0A3P3W192</accession>
<dbReference type="Gene3D" id="3.40.50.10810">
    <property type="entry name" value="Tandem AAA-ATPase domain"/>
    <property type="match status" value="1"/>
</dbReference>
<dbReference type="CDD" id="cd17919">
    <property type="entry name" value="DEXHc_Snf"/>
    <property type="match status" value="1"/>
</dbReference>
<dbReference type="CDD" id="cd18793">
    <property type="entry name" value="SF2_C_SNF"/>
    <property type="match status" value="1"/>
</dbReference>